<dbReference type="Pfam" id="PF07714">
    <property type="entry name" value="PK_Tyr_Ser-Thr"/>
    <property type="match status" value="1"/>
</dbReference>
<keyword evidence="7" id="KW-0677">Repeat</keyword>
<reference evidence="22 23" key="1">
    <citation type="journal article" date="2021" name="Commun. Biol.">
        <title>The genome of Shorea leprosula (Dipterocarpaceae) highlights the ecological relevance of drought in aseasonal tropical rainforests.</title>
        <authorList>
            <person name="Ng K.K.S."/>
            <person name="Kobayashi M.J."/>
            <person name="Fawcett J.A."/>
            <person name="Hatakeyama M."/>
            <person name="Paape T."/>
            <person name="Ng C.H."/>
            <person name="Ang C.C."/>
            <person name="Tnah L.H."/>
            <person name="Lee C.T."/>
            <person name="Nishiyama T."/>
            <person name="Sese J."/>
            <person name="O'Brien M.J."/>
            <person name="Copetti D."/>
            <person name="Mohd Noor M.I."/>
            <person name="Ong R.C."/>
            <person name="Putra M."/>
            <person name="Sireger I.Z."/>
            <person name="Indrioko S."/>
            <person name="Kosugi Y."/>
            <person name="Izuno A."/>
            <person name="Isagi Y."/>
            <person name="Lee S.L."/>
            <person name="Shimizu K.K."/>
        </authorList>
    </citation>
    <scope>NUCLEOTIDE SEQUENCE [LARGE SCALE GENOMIC DNA]</scope>
    <source>
        <strain evidence="22">214</strain>
    </source>
</reference>
<feature type="domain" description="Protein kinase" evidence="20">
    <location>
        <begin position="314"/>
        <end position="590"/>
    </location>
</feature>
<dbReference type="FunFam" id="3.30.200.20:FF:000195">
    <property type="entry name" value="G-type lectin S-receptor-like serine/threonine-protein kinase"/>
    <property type="match status" value="1"/>
</dbReference>
<dbReference type="Gene3D" id="3.30.200.20">
    <property type="entry name" value="Phosphorylase Kinase, domain 1"/>
    <property type="match status" value="1"/>
</dbReference>
<evidence type="ECO:0000256" key="19">
    <source>
        <dbReference type="SAM" id="Phobius"/>
    </source>
</evidence>
<dbReference type="InterPro" id="IPR011009">
    <property type="entry name" value="Kinase-like_dom_sf"/>
</dbReference>
<dbReference type="Gene3D" id="3.30.430.20">
    <property type="entry name" value="Gnk2 domain, C-X8-C-X2-C motif"/>
    <property type="match status" value="2"/>
</dbReference>
<feature type="domain" description="Gnk2-homologous" evidence="21">
    <location>
        <begin position="80"/>
        <end position="189"/>
    </location>
</feature>
<keyword evidence="5 19" id="KW-0812">Transmembrane</keyword>
<keyword evidence="11 19" id="KW-1133">Transmembrane helix</keyword>
<evidence type="ECO:0000256" key="17">
    <source>
        <dbReference type="ARBA" id="ARBA00048679"/>
    </source>
</evidence>
<comment type="catalytic activity">
    <reaction evidence="16">
        <text>L-threonyl-[protein] + ATP = O-phospho-L-threonyl-[protein] + ADP + H(+)</text>
        <dbReference type="Rhea" id="RHEA:46608"/>
        <dbReference type="Rhea" id="RHEA-COMP:11060"/>
        <dbReference type="Rhea" id="RHEA-COMP:11605"/>
        <dbReference type="ChEBI" id="CHEBI:15378"/>
        <dbReference type="ChEBI" id="CHEBI:30013"/>
        <dbReference type="ChEBI" id="CHEBI:30616"/>
        <dbReference type="ChEBI" id="CHEBI:61977"/>
        <dbReference type="ChEBI" id="CHEBI:456216"/>
        <dbReference type="EC" id="2.7.11.1"/>
    </reaction>
</comment>
<evidence type="ECO:0000256" key="3">
    <source>
        <dbReference type="ARBA" id="ARBA00022527"/>
    </source>
</evidence>
<feature type="domain" description="Gnk2-homologous" evidence="21">
    <location>
        <begin position="1"/>
        <end position="74"/>
    </location>
</feature>
<dbReference type="PROSITE" id="PS51473">
    <property type="entry name" value="GNK2"/>
    <property type="match status" value="2"/>
</dbReference>
<comment type="catalytic activity">
    <reaction evidence="17">
        <text>L-seryl-[protein] + ATP = O-phospho-L-seryl-[protein] + ADP + H(+)</text>
        <dbReference type="Rhea" id="RHEA:17989"/>
        <dbReference type="Rhea" id="RHEA-COMP:9863"/>
        <dbReference type="Rhea" id="RHEA-COMP:11604"/>
        <dbReference type="ChEBI" id="CHEBI:15378"/>
        <dbReference type="ChEBI" id="CHEBI:29999"/>
        <dbReference type="ChEBI" id="CHEBI:30616"/>
        <dbReference type="ChEBI" id="CHEBI:83421"/>
        <dbReference type="ChEBI" id="CHEBI:456216"/>
        <dbReference type="EC" id="2.7.11.1"/>
    </reaction>
</comment>
<evidence type="ECO:0000256" key="14">
    <source>
        <dbReference type="ARBA" id="ARBA00023170"/>
    </source>
</evidence>
<evidence type="ECO:0000259" key="20">
    <source>
        <dbReference type="PROSITE" id="PS50011"/>
    </source>
</evidence>
<evidence type="ECO:0000256" key="12">
    <source>
        <dbReference type="ARBA" id="ARBA00023136"/>
    </source>
</evidence>
<dbReference type="EC" id="2.7.11.1" evidence="2"/>
<keyword evidence="3" id="KW-0723">Serine/threonine-protein kinase</keyword>
<keyword evidence="13" id="KW-1015">Disulfide bond</keyword>
<comment type="subcellular location">
    <subcellularLocation>
        <location evidence="1">Membrane</location>
        <topology evidence="1">Single-pass membrane protein</topology>
    </subcellularLocation>
</comment>
<sequence>MEVFSSKSSQYTFYNDSFRGVYGLFLCRGDVDSSTCQRCINDATVDLPKTCSSSHRGGVIWYEKCLLRYSNTDFFGEMIFTPDSYVYMRNLESNTSLEEDSAVLNLLNEAIEQAAQNSSKLYGTQEGVVPSNVARKIYVLVQCTGDLNRSLCHSCLKEITDQIPNCCQGWAGWRFLTPSCLARFEEYAFYTPPAPGAPQPAPAAPQLVPTVPGPMPNRVYVLAGNGGKRTKVVIISLSSLAAALAFILAGFLCFSFCTKGLKGGGTNGEILLRNSQGPNQSRIVETGINEAEEEHSEEMHYFSLAEIQAATNNFSDANKLGEGGFGPVYKGIMHNGREVAVKRLSMTSNQGVQEFENEVKLIIKLQHKNLVRLLGYCLEKDEKLLVYEYMANTSLDAFLFDATKCKLLEWATRANIINGTAKGMQYLHEDSRLKIIHRDMKASNILLDNEMNPKISDFGTARIFGVRQMEANTERVVGTCGYMAPEYALEGQISVKSDVYSFGILMLEIISGKKNKGFSTSDCGQSLLAYAWMLWSEGKAVELIDPNIVNNCPKQDVLRWIQIALLCVQDDPAHRPTMSSVVIMLGSKSINLPQPSAAPYSAARILALSDYSSSSGGNMGSHISDQSTTNSTT</sequence>
<dbReference type="EMBL" id="BPVZ01000157">
    <property type="protein sequence ID" value="GKV42333.1"/>
    <property type="molecule type" value="Genomic_DNA"/>
</dbReference>
<evidence type="ECO:0000256" key="8">
    <source>
        <dbReference type="ARBA" id="ARBA00022741"/>
    </source>
</evidence>
<feature type="region of interest" description="Disordered" evidence="18">
    <location>
        <begin position="613"/>
        <end position="633"/>
    </location>
</feature>
<dbReference type="Gene3D" id="1.10.510.10">
    <property type="entry name" value="Transferase(Phosphotransferase) domain 1"/>
    <property type="match status" value="1"/>
</dbReference>
<keyword evidence="23" id="KW-1185">Reference proteome</keyword>
<dbReference type="PANTHER" id="PTHR27002">
    <property type="entry name" value="RECEPTOR-LIKE SERINE/THREONINE-PROTEIN KINASE SD1-8"/>
    <property type="match status" value="1"/>
</dbReference>
<evidence type="ECO:0000256" key="15">
    <source>
        <dbReference type="ARBA" id="ARBA00023180"/>
    </source>
</evidence>
<keyword evidence="9" id="KW-0418">Kinase</keyword>
<keyword evidence="4" id="KW-0808">Transferase</keyword>
<keyword evidence="6" id="KW-0732">Signal</keyword>
<dbReference type="AlphaFoldDB" id="A0AAV5M038"/>
<dbReference type="Pfam" id="PF01657">
    <property type="entry name" value="Stress-antifung"/>
    <property type="match status" value="2"/>
</dbReference>
<dbReference type="PANTHER" id="PTHR27002:SF804">
    <property type="entry name" value="OS02G0710500 PROTEIN"/>
    <property type="match status" value="1"/>
</dbReference>
<evidence type="ECO:0000256" key="18">
    <source>
        <dbReference type="SAM" id="MobiDB-lite"/>
    </source>
</evidence>
<evidence type="ECO:0000256" key="7">
    <source>
        <dbReference type="ARBA" id="ARBA00022737"/>
    </source>
</evidence>
<dbReference type="CDD" id="cd14066">
    <property type="entry name" value="STKc_IRAK"/>
    <property type="match status" value="1"/>
</dbReference>
<dbReference type="CDD" id="cd23509">
    <property type="entry name" value="Gnk2-like"/>
    <property type="match status" value="2"/>
</dbReference>
<keyword evidence="10" id="KW-0067">ATP-binding</keyword>
<dbReference type="GO" id="GO:0004674">
    <property type="term" value="F:protein serine/threonine kinase activity"/>
    <property type="evidence" value="ECO:0007669"/>
    <property type="project" value="UniProtKB-KW"/>
</dbReference>
<evidence type="ECO:0000256" key="2">
    <source>
        <dbReference type="ARBA" id="ARBA00012513"/>
    </source>
</evidence>
<evidence type="ECO:0000256" key="1">
    <source>
        <dbReference type="ARBA" id="ARBA00004167"/>
    </source>
</evidence>
<dbReference type="GO" id="GO:0005524">
    <property type="term" value="F:ATP binding"/>
    <property type="evidence" value="ECO:0007669"/>
    <property type="project" value="UniProtKB-KW"/>
</dbReference>
<evidence type="ECO:0000256" key="11">
    <source>
        <dbReference type="ARBA" id="ARBA00022989"/>
    </source>
</evidence>
<dbReference type="InterPro" id="IPR001245">
    <property type="entry name" value="Ser-Thr/Tyr_kinase_cat_dom"/>
</dbReference>
<evidence type="ECO:0000256" key="9">
    <source>
        <dbReference type="ARBA" id="ARBA00022777"/>
    </source>
</evidence>
<evidence type="ECO:0000256" key="16">
    <source>
        <dbReference type="ARBA" id="ARBA00047899"/>
    </source>
</evidence>
<evidence type="ECO:0000256" key="10">
    <source>
        <dbReference type="ARBA" id="ARBA00022840"/>
    </source>
</evidence>
<evidence type="ECO:0000256" key="6">
    <source>
        <dbReference type="ARBA" id="ARBA00022729"/>
    </source>
</evidence>
<accession>A0AAV5M038</accession>
<dbReference type="PROSITE" id="PS50011">
    <property type="entry name" value="PROTEIN_KINASE_DOM"/>
    <property type="match status" value="1"/>
</dbReference>
<gene>
    <name evidence="22" type="ORF">SLEP1_g49744</name>
</gene>
<dbReference type="PROSITE" id="PS00108">
    <property type="entry name" value="PROTEIN_KINASE_ST"/>
    <property type="match status" value="1"/>
</dbReference>
<evidence type="ECO:0000313" key="22">
    <source>
        <dbReference type="EMBL" id="GKV42333.1"/>
    </source>
</evidence>
<dbReference type="Proteomes" id="UP001054252">
    <property type="component" value="Unassembled WGS sequence"/>
</dbReference>
<dbReference type="SMART" id="SM00220">
    <property type="entry name" value="S_TKc"/>
    <property type="match status" value="1"/>
</dbReference>
<dbReference type="InterPro" id="IPR002902">
    <property type="entry name" value="GNK2"/>
</dbReference>
<protein>
    <recommendedName>
        <fullName evidence="2">non-specific serine/threonine protein kinase</fullName>
        <ecNumber evidence="2">2.7.11.1</ecNumber>
    </recommendedName>
</protein>
<dbReference type="SUPFAM" id="SSF56112">
    <property type="entry name" value="Protein kinase-like (PK-like)"/>
    <property type="match status" value="1"/>
</dbReference>
<evidence type="ECO:0000259" key="21">
    <source>
        <dbReference type="PROSITE" id="PS51473"/>
    </source>
</evidence>
<keyword evidence="14" id="KW-0675">Receptor</keyword>
<dbReference type="InterPro" id="IPR038408">
    <property type="entry name" value="GNK2_sf"/>
</dbReference>
<organism evidence="22 23">
    <name type="scientific">Rubroshorea leprosula</name>
    <dbReference type="NCBI Taxonomy" id="152421"/>
    <lineage>
        <taxon>Eukaryota</taxon>
        <taxon>Viridiplantae</taxon>
        <taxon>Streptophyta</taxon>
        <taxon>Embryophyta</taxon>
        <taxon>Tracheophyta</taxon>
        <taxon>Spermatophyta</taxon>
        <taxon>Magnoliopsida</taxon>
        <taxon>eudicotyledons</taxon>
        <taxon>Gunneridae</taxon>
        <taxon>Pentapetalae</taxon>
        <taxon>rosids</taxon>
        <taxon>malvids</taxon>
        <taxon>Malvales</taxon>
        <taxon>Dipterocarpaceae</taxon>
        <taxon>Rubroshorea</taxon>
    </lineage>
</organism>
<dbReference type="GO" id="GO:0005886">
    <property type="term" value="C:plasma membrane"/>
    <property type="evidence" value="ECO:0007669"/>
    <property type="project" value="TreeGrafter"/>
</dbReference>
<evidence type="ECO:0000256" key="13">
    <source>
        <dbReference type="ARBA" id="ARBA00023157"/>
    </source>
</evidence>
<feature type="transmembrane region" description="Helical" evidence="19">
    <location>
        <begin position="232"/>
        <end position="252"/>
    </location>
</feature>
<keyword evidence="8" id="KW-0547">Nucleotide-binding</keyword>
<keyword evidence="12 19" id="KW-0472">Membrane</keyword>
<dbReference type="InterPro" id="IPR008271">
    <property type="entry name" value="Ser/Thr_kinase_AS"/>
</dbReference>
<evidence type="ECO:0000256" key="4">
    <source>
        <dbReference type="ARBA" id="ARBA00022679"/>
    </source>
</evidence>
<comment type="caution">
    <text evidence="22">The sequence shown here is derived from an EMBL/GenBank/DDBJ whole genome shotgun (WGS) entry which is preliminary data.</text>
</comment>
<evidence type="ECO:0000313" key="23">
    <source>
        <dbReference type="Proteomes" id="UP001054252"/>
    </source>
</evidence>
<proteinExistence type="predicted"/>
<evidence type="ECO:0000256" key="5">
    <source>
        <dbReference type="ARBA" id="ARBA00022692"/>
    </source>
</evidence>
<dbReference type="FunFam" id="1.10.510.10:FF:001697">
    <property type="entry name" value="Uncharacterized protein"/>
    <property type="match status" value="1"/>
</dbReference>
<dbReference type="InterPro" id="IPR000719">
    <property type="entry name" value="Prot_kinase_dom"/>
</dbReference>
<name>A0AAV5M038_9ROSI</name>
<keyword evidence="15" id="KW-0325">Glycoprotein</keyword>